<dbReference type="EMBL" id="MU274904">
    <property type="protein sequence ID" value="KAI0092128.1"/>
    <property type="molecule type" value="Genomic_DNA"/>
</dbReference>
<keyword evidence="2" id="KW-1185">Reference proteome</keyword>
<evidence type="ECO:0000313" key="2">
    <source>
        <dbReference type="Proteomes" id="UP001055072"/>
    </source>
</evidence>
<name>A0ACB8UCT5_9APHY</name>
<organism evidence="1 2">
    <name type="scientific">Irpex rosettiformis</name>
    <dbReference type="NCBI Taxonomy" id="378272"/>
    <lineage>
        <taxon>Eukaryota</taxon>
        <taxon>Fungi</taxon>
        <taxon>Dikarya</taxon>
        <taxon>Basidiomycota</taxon>
        <taxon>Agaricomycotina</taxon>
        <taxon>Agaricomycetes</taxon>
        <taxon>Polyporales</taxon>
        <taxon>Irpicaceae</taxon>
        <taxon>Irpex</taxon>
    </lineage>
</organism>
<proteinExistence type="predicted"/>
<reference evidence="1" key="1">
    <citation type="journal article" date="2021" name="Environ. Microbiol.">
        <title>Gene family expansions and transcriptome signatures uncover fungal adaptations to wood decay.</title>
        <authorList>
            <person name="Hage H."/>
            <person name="Miyauchi S."/>
            <person name="Viragh M."/>
            <person name="Drula E."/>
            <person name="Min B."/>
            <person name="Chaduli D."/>
            <person name="Navarro D."/>
            <person name="Favel A."/>
            <person name="Norest M."/>
            <person name="Lesage-Meessen L."/>
            <person name="Balint B."/>
            <person name="Merenyi Z."/>
            <person name="de Eugenio L."/>
            <person name="Morin E."/>
            <person name="Martinez A.T."/>
            <person name="Baldrian P."/>
            <person name="Stursova M."/>
            <person name="Martinez M.J."/>
            <person name="Novotny C."/>
            <person name="Magnuson J.K."/>
            <person name="Spatafora J.W."/>
            <person name="Maurice S."/>
            <person name="Pangilinan J."/>
            <person name="Andreopoulos W."/>
            <person name="LaButti K."/>
            <person name="Hundley H."/>
            <person name="Na H."/>
            <person name="Kuo A."/>
            <person name="Barry K."/>
            <person name="Lipzen A."/>
            <person name="Henrissat B."/>
            <person name="Riley R."/>
            <person name="Ahrendt S."/>
            <person name="Nagy L.G."/>
            <person name="Grigoriev I.V."/>
            <person name="Martin F."/>
            <person name="Rosso M.N."/>
        </authorList>
    </citation>
    <scope>NUCLEOTIDE SEQUENCE</scope>
    <source>
        <strain evidence="1">CBS 384.51</strain>
    </source>
</reference>
<dbReference type="Proteomes" id="UP001055072">
    <property type="component" value="Unassembled WGS sequence"/>
</dbReference>
<accession>A0ACB8UCT5</accession>
<protein>
    <submittedName>
        <fullName evidence="1">Uncharacterized protein</fullName>
    </submittedName>
</protein>
<comment type="caution">
    <text evidence="1">The sequence shown here is derived from an EMBL/GenBank/DDBJ whole genome shotgun (WGS) entry which is preliminary data.</text>
</comment>
<sequence length="77" mass="8489">MVSDSAMHALAGSAAGIVAMIATFPLVYVSTNAAVDSGKERELFFSWNLDNPCRCYWRGYFVILLTDVCNRARCSSF</sequence>
<evidence type="ECO:0000313" key="1">
    <source>
        <dbReference type="EMBL" id="KAI0092128.1"/>
    </source>
</evidence>
<gene>
    <name evidence="1" type="ORF">BDY19DRAFT_580294</name>
</gene>